<keyword evidence="4" id="KW-0853">WD repeat</keyword>
<keyword evidence="7" id="KW-0206">Cytoskeleton</keyword>
<evidence type="ECO:0000313" key="13">
    <source>
        <dbReference type="Proteomes" id="UP000770661"/>
    </source>
</evidence>
<evidence type="ECO:0000256" key="3">
    <source>
        <dbReference type="ARBA" id="ARBA00022490"/>
    </source>
</evidence>
<dbReference type="InterPro" id="IPR035969">
    <property type="entry name" value="Rab-GAP_TBC_sf"/>
</dbReference>
<feature type="domain" description="Rab-GAP TBC" evidence="11">
    <location>
        <begin position="399"/>
        <end position="574"/>
    </location>
</feature>
<dbReference type="InterPro" id="IPR000195">
    <property type="entry name" value="Rab-GAP-TBC_dom"/>
</dbReference>
<protein>
    <submittedName>
        <fullName evidence="12">TBC1 domain family member 31</fullName>
    </submittedName>
</protein>
<organism evidence="12 13">
    <name type="scientific">Chionoecetes opilio</name>
    <name type="common">Atlantic snow crab</name>
    <name type="synonym">Cancer opilio</name>
    <dbReference type="NCBI Taxonomy" id="41210"/>
    <lineage>
        <taxon>Eukaryota</taxon>
        <taxon>Metazoa</taxon>
        <taxon>Ecdysozoa</taxon>
        <taxon>Arthropoda</taxon>
        <taxon>Crustacea</taxon>
        <taxon>Multicrustacea</taxon>
        <taxon>Malacostraca</taxon>
        <taxon>Eumalacostraca</taxon>
        <taxon>Eucarida</taxon>
        <taxon>Decapoda</taxon>
        <taxon>Pleocyemata</taxon>
        <taxon>Brachyura</taxon>
        <taxon>Eubrachyura</taxon>
        <taxon>Majoidea</taxon>
        <taxon>Majidae</taxon>
        <taxon>Chionoecetes</taxon>
    </lineage>
</organism>
<evidence type="ECO:0000256" key="2">
    <source>
        <dbReference type="ARBA" id="ARBA00004300"/>
    </source>
</evidence>
<reference evidence="12" key="1">
    <citation type="submission" date="2020-07" db="EMBL/GenBank/DDBJ databases">
        <title>The High-quality genome of the commercially important snow crab, Chionoecetes opilio.</title>
        <authorList>
            <person name="Jeong J.-H."/>
            <person name="Ryu S."/>
        </authorList>
    </citation>
    <scope>NUCLEOTIDE SEQUENCE</scope>
    <source>
        <strain evidence="12">MADBK_172401_WGS</strain>
        <tissue evidence="12">Digestive gland</tissue>
    </source>
</reference>
<feature type="region of interest" description="Disordered" evidence="10">
    <location>
        <begin position="650"/>
        <end position="734"/>
    </location>
</feature>
<name>A0A8J8WC57_CHIOP</name>
<dbReference type="GO" id="GO:0036064">
    <property type="term" value="C:ciliary basal body"/>
    <property type="evidence" value="ECO:0007669"/>
    <property type="project" value="TreeGrafter"/>
</dbReference>
<dbReference type="PANTHER" id="PTHR19853:SF1">
    <property type="entry name" value="TBC1 DOMAIN FAMILY MEMBER 31"/>
    <property type="match status" value="1"/>
</dbReference>
<dbReference type="PANTHER" id="PTHR19853">
    <property type="entry name" value="WD REPEAT CONTAINING PROTEIN 3 WDR3"/>
    <property type="match status" value="1"/>
</dbReference>
<dbReference type="InterPro" id="IPR036322">
    <property type="entry name" value="WD40_repeat_dom_sf"/>
</dbReference>
<evidence type="ECO:0000256" key="9">
    <source>
        <dbReference type="SAM" id="Coils"/>
    </source>
</evidence>
<evidence type="ECO:0000256" key="5">
    <source>
        <dbReference type="ARBA" id="ARBA00022737"/>
    </source>
</evidence>
<dbReference type="EMBL" id="JACEEZ010025968">
    <property type="protein sequence ID" value="KAG0695768.1"/>
    <property type="molecule type" value="Genomic_DNA"/>
</dbReference>
<dbReference type="GO" id="GO:0060271">
    <property type="term" value="P:cilium assembly"/>
    <property type="evidence" value="ECO:0007669"/>
    <property type="project" value="TreeGrafter"/>
</dbReference>
<dbReference type="SUPFAM" id="SSF47923">
    <property type="entry name" value="Ypt/Rab-GAP domain of gyp1p"/>
    <property type="match status" value="1"/>
</dbReference>
<evidence type="ECO:0000256" key="7">
    <source>
        <dbReference type="ARBA" id="ARBA00023212"/>
    </source>
</evidence>
<comment type="caution">
    <text evidence="12">The sequence shown here is derived from an EMBL/GenBank/DDBJ whole genome shotgun (WGS) entry which is preliminary data.</text>
</comment>
<evidence type="ECO:0000256" key="8">
    <source>
        <dbReference type="ARBA" id="ARBA00023273"/>
    </source>
</evidence>
<sequence>MRPRVVLEGVVGEVWPGGYDLADHNTATKLTSGHCWHGDSQVSAISCHAAFLATVTHEQDDNLLFITSVRDNKFYLLKRLVERCPTLLFHPHRENQLFVASASCKVYSINVEDGSVVVMEGHRGPVLGIEAGARSPVVLTYNRREVLQWSWPSMALTTRLRQHQPLPVVWAGHVWQRDELVVAYSSGSVLLWPGRNNSMEIHIEPPEGLELQFKAFAASRGGEWLVGGGLSHLLVTYCLVTRCVAQVVQLPASCTDVARPFFLPVVHPRYPQVVGIVTSGGVLNIIDFTTTTKLKTLRTQRYLIGSVSVSECSGFLAVTYDNSTTKVYPLRALFPPAGPEEVTPAAWNKEEVAFEIVEKREKEEQKEEKERERRKEVTKDLQELLDKNKWCRILLEFGSFPERYRRVIWASVLELPRNYSVFSTLLDKGIHPAYRELGDTLQLSDTGLFKALQRTLSCLAHWAPFLASVDYLPTFVFPFVKVYRTNPLLAFEVAATVIVNWCRLWFEFWPEAGVTVMNLVEQLVCEADSCLLAHLMRLGATAKCYVWPVLTSALSRVLSSSDWLVLWDHLLSSPPSLLPCVLAAFTLASRRSLLSCSDVEEVDSWVSVKKVLHKAYDIHKRKREVHALDKTFGAFTPLPAGGLPLFTIGPRPASLTTKEDEEQRLHVRKSPTTTTTPSRLPHQASPRPSSTPNPQRQEEQEEMVYVIGQRELKRQEESVSAASGGCGSDTWPPA</sequence>
<keyword evidence="3" id="KW-0963">Cytoplasm</keyword>
<dbReference type="PROSITE" id="PS50086">
    <property type="entry name" value="TBC_RABGAP"/>
    <property type="match status" value="1"/>
</dbReference>
<dbReference type="Proteomes" id="UP000770661">
    <property type="component" value="Unassembled WGS sequence"/>
</dbReference>
<dbReference type="SUPFAM" id="SSF50978">
    <property type="entry name" value="WD40 repeat-like"/>
    <property type="match status" value="1"/>
</dbReference>
<evidence type="ECO:0000256" key="4">
    <source>
        <dbReference type="ARBA" id="ARBA00022574"/>
    </source>
</evidence>
<evidence type="ECO:0000256" key="6">
    <source>
        <dbReference type="ARBA" id="ARBA00023054"/>
    </source>
</evidence>
<dbReference type="InterPro" id="IPR015943">
    <property type="entry name" value="WD40/YVTN_repeat-like_dom_sf"/>
</dbReference>
<keyword evidence="8" id="KW-0966">Cell projection</keyword>
<dbReference type="InterPro" id="IPR051570">
    <property type="entry name" value="TBC1_cilium_biogenesis"/>
</dbReference>
<dbReference type="GO" id="GO:0005813">
    <property type="term" value="C:centrosome"/>
    <property type="evidence" value="ECO:0007669"/>
    <property type="project" value="UniProtKB-SubCell"/>
</dbReference>
<evidence type="ECO:0000313" key="12">
    <source>
        <dbReference type="EMBL" id="KAG0695768.1"/>
    </source>
</evidence>
<gene>
    <name evidence="12" type="primary">TBC1D31</name>
    <name evidence="12" type="ORF">GWK47_026796</name>
</gene>
<accession>A0A8J8WC57</accession>
<evidence type="ECO:0000256" key="1">
    <source>
        <dbReference type="ARBA" id="ARBA00004138"/>
    </source>
</evidence>
<dbReference type="Gene3D" id="1.10.472.80">
    <property type="entry name" value="Ypt/Rab-GAP domain of gyp1p, domain 3"/>
    <property type="match status" value="1"/>
</dbReference>
<keyword evidence="6 9" id="KW-0175">Coiled coil</keyword>
<evidence type="ECO:0000259" key="11">
    <source>
        <dbReference type="PROSITE" id="PS50086"/>
    </source>
</evidence>
<proteinExistence type="predicted"/>
<evidence type="ECO:0000256" key="10">
    <source>
        <dbReference type="SAM" id="MobiDB-lite"/>
    </source>
</evidence>
<dbReference type="OrthoDB" id="5578278at2759"/>
<feature type="coiled-coil region" evidence="9">
    <location>
        <begin position="352"/>
        <end position="387"/>
    </location>
</feature>
<keyword evidence="13" id="KW-1185">Reference proteome</keyword>
<dbReference type="AlphaFoldDB" id="A0A8J8WC57"/>
<comment type="subcellular location">
    <subcellularLocation>
        <location evidence="1">Cell projection</location>
        <location evidence="1">Cilium</location>
    </subcellularLocation>
    <subcellularLocation>
        <location evidence="2">Cytoplasm</location>
        <location evidence="2">Cytoskeleton</location>
        <location evidence="2">Microtubule organizing center</location>
        <location evidence="2">Centrosome</location>
    </subcellularLocation>
</comment>
<keyword evidence="5" id="KW-0677">Repeat</keyword>
<dbReference type="Gene3D" id="2.130.10.10">
    <property type="entry name" value="YVTN repeat-like/Quinoprotein amine dehydrogenase"/>
    <property type="match status" value="1"/>
</dbReference>
<feature type="compositionally biased region" description="Polar residues" evidence="10">
    <location>
        <begin position="686"/>
        <end position="695"/>
    </location>
</feature>